<dbReference type="OrthoDB" id="695142at2759"/>
<proteinExistence type="predicted"/>
<evidence type="ECO:0000256" key="2">
    <source>
        <dbReference type="ARBA" id="ARBA00023136"/>
    </source>
</evidence>
<feature type="transmembrane region" description="Helical" evidence="3">
    <location>
        <begin position="12"/>
        <end position="38"/>
    </location>
</feature>
<accession>A0A834TA76</accession>
<evidence type="ECO:0000313" key="5">
    <source>
        <dbReference type="Proteomes" id="UP000634136"/>
    </source>
</evidence>
<dbReference type="AlphaFoldDB" id="A0A834TA76"/>
<comment type="caution">
    <text evidence="4">The sequence shown here is derived from an EMBL/GenBank/DDBJ whole genome shotgun (WGS) entry which is preliminary data.</text>
</comment>
<evidence type="ECO:0000256" key="3">
    <source>
        <dbReference type="SAM" id="Phobius"/>
    </source>
</evidence>
<reference evidence="4" key="1">
    <citation type="submission" date="2020-09" db="EMBL/GenBank/DDBJ databases">
        <title>Genome-Enabled Discovery of Anthraquinone Biosynthesis in Senna tora.</title>
        <authorList>
            <person name="Kang S.-H."/>
            <person name="Pandey R.P."/>
            <person name="Lee C.-M."/>
            <person name="Sim J.-S."/>
            <person name="Jeong J.-T."/>
            <person name="Choi B.-S."/>
            <person name="Jung M."/>
            <person name="Ginzburg D."/>
            <person name="Zhao K."/>
            <person name="Won S.Y."/>
            <person name="Oh T.-J."/>
            <person name="Yu Y."/>
            <person name="Kim N.-H."/>
            <person name="Lee O.R."/>
            <person name="Lee T.-H."/>
            <person name="Bashyal P."/>
            <person name="Kim T.-S."/>
            <person name="Lee W.-H."/>
            <person name="Kawkins C."/>
            <person name="Kim C.-K."/>
            <person name="Kim J.S."/>
            <person name="Ahn B.O."/>
            <person name="Rhee S.Y."/>
            <person name="Sohng J.K."/>
        </authorList>
    </citation>
    <scope>NUCLEOTIDE SEQUENCE</scope>
    <source>
        <tissue evidence="4">Leaf</tissue>
    </source>
</reference>
<keyword evidence="3" id="KW-1133">Transmembrane helix</keyword>
<dbReference type="PANTHER" id="PTHR31234">
    <property type="entry name" value="LATE EMBRYOGENESIS ABUNDANT (LEA) HYDROXYPROLINE-RICH GLYCOPROTEIN FAMILY"/>
    <property type="match status" value="1"/>
</dbReference>
<keyword evidence="3" id="KW-0812">Transmembrane</keyword>
<dbReference type="GO" id="GO:0005886">
    <property type="term" value="C:plasma membrane"/>
    <property type="evidence" value="ECO:0007669"/>
    <property type="project" value="TreeGrafter"/>
</dbReference>
<organism evidence="4 5">
    <name type="scientific">Senna tora</name>
    <dbReference type="NCBI Taxonomy" id="362788"/>
    <lineage>
        <taxon>Eukaryota</taxon>
        <taxon>Viridiplantae</taxon>
        <taxon>Streptophyta</taxon>
        <taxon>Embryophyta</taxon>
        <taxon>Tracheophyta</taxon>
        <taxon>Spermatophyta</taxon>
        <taxon>Magnoliopsida</taxon>
        <taxon>eudicotyledons</taxon>
        <taxon>Gunneridae</taxon>
        <taxon>Pentapetalae</taxon>
        <taxon>rosids</taxon>
        <taxon>fabids</taxon>
        <taxon>Fabales</taxon>
        <taxon>Fabaceae</taxon>
        <taxon>Caesalpinioideae</taxon>
        <taxon>Cassia clade</taxon>
        <taxon>Senna</taxon>
    </lineage>
</organism>
<name>A0A834TA76_9FABA</name>
<evidence type="ECO:0000256" key="1">
    <source>
        <dbReference type="ARBA" id="ARBA00004370"/>
    </source>
</evidence>
<comment type="subcellular location">
    <subcellularLocation>
        <location evidence="1">Membrane</location>
    </subcellularLocation>
</comment>
<dbReference type="GO" id="GO:0098542">
    <property type="term" value="P:defense response to other organism"/>
    <property type="evidence" value="ECO:0007669"/>
    <property type="project" value="InterPro"/>
</dbReference>
<protein>
    <submittedName>
        <fullName evidence="4">NDR1/HIN1-like protein 10</fullName>
    </submittedName>
</protein>
<dbReference type="EMBL" id="JAAIUW010000008">
    <property type="protein sequence ID" value="KAF7818022.1"/>
    <property type="molecule type" value="Genomic_DNA"/>
</dbReference>
<keyword evidence="2 3" id="KW-0472">Membrane</keyword>
<evidence type="ECO:0000313" key="4">
    <source>
        <dbReference type="EMBL" id="KAF7818022.1"/>
    </source>
</evidence>
<dbReference type="Proteomes" id="UP000634136">
    <property type="component" value="Unassembled WGS sequence"/>
</dbReference>
<keyword evidence="5" id="KW-1185">Reference proteome</keyword>
<sequence length="214" mass="24510">MMARQTPYPAYIQCLIFVLLLLVAFLIVSGVVLTVMFFPHPPKFQIVSFQVSPIILTPLDHSFLVSATWNLTFVARNPNKRLQLSYNYVDVSVYYKWICLSSRRVDFLMVQREKSEDFLDATTVVTESTLLSDGVVEAMVRDVDEDFALNFNVKLRGSVRVYAQSFLRIHGRHSLSINCDDVKVEFFPYDGTPTGLMMMDATPTKGCYYTKLIF</sequence>
<dbReference type="InterPro" id="IPR044839">
    <property type="entry name" value="NDR1-like"/>
</dbReference>
<gene>
    <name evidence="4" type="ORF">G2W53_023477</name>
</gene>
<dbReference type="PANTHER" id="PTHR31234:SF2">
    <property type="entry name" value="OS05G0199100 PROTEIN"/>
    <property type="match status" value="1"/>
</dbReference>